<dbReference type="PANTHER" id="PTHR12156">
    <property type="entry name" value="PLECKSTRIN HOMOLOGY-LIKE DOMAIN, FAMILY B, MEMBER 3"/>
    <property type="match status" value="1"/>
</dbReference>
<gene>
    <name evidence="9" type="ORF">FQA47_014864</name>
</gene>
<dbReference type="Gene3D" id="2.30.29.30">
    <property type="entry name" value="Pleckstrin-homology domain (PH domain)/Phosphotyrosine-binding domain (PTB)"/>
    <property type="match status" value="1"/>
</dbReference>
<feature type="compositionally biased region" description="Polar residues" evidence="7">
    <location>
        <begin position="367"/>
        <end position="376"/>
    </location>
</feature>
<feature type="compositionally biased region" description="Polar residues" evidence="7">
    <location>
        <begin position="248"/>
        <end position="260"/>
    </location>
</feature>
<feature type="compositionally biased region" description="Basic and acidic residues" evidence="7">
    <location>
        <begin position="991"/>
        <end position="1000"/>
    </location>
</feature>
<dbReference type="SUPFAM" id="SSF49879">
    <property type="entry name" value="SMAD/FHA domain"/>
    <property type="match status" value="1"/>
</dbReference>
<dbReference type="CDD" id="cd14673">
    <property type="entry name" value="PH_PHLDB1_2"/>
    <property type="match status" value="1"/>
</dbReference>
<feature type="compositionally biased region" description="Low complexity" evidence="7">
    <location>
        <begin position="476"/>
        <end position="492"/>
    </location>
</feature>
<sequence length="1344" mass="148838">MTEVAGPVSAIESKMRFQSQSDQMSADEPKSPPLDLIDTGKGLKVQTAAPHLVSLGSGRLSVAITLLPLKEGVTRIGREDAPVPQDITVQGPGVEAEHCLIFNEGGVVTLDPCGHLCSLDGVQVTVPTPLTQGYSLCFGKSCFFRFNHPEEASRMKSMLPQKSPVSALAYNTDYLKFSSDYSHAVVRGTNSARGMRSASELRDLMDTLQRKKVALENSLRANGNANPSYFSVTQSPPTTPVSSPSTSLNSYQEQTRSFYSSERPPISLKSGSSLPPGRRSDPSFSHASRSSVGRSQDSGSLSDGRRLHNQGSSPLLSAWNGGGSTSSVTSSDSFLLTYPASSSSPCAPSPGGAISMPSSPRLGRRTCGNQEPLSSNRTRKYSAGSLNGMMTGGHSRSLPRLCPSPSPRGDNNGALTLSTLPPRRFDSASGYKFSKDLYSYGQSANNELSHNSSGSSQQTSSRNQMQTSSQGEGVVSISLSSPKSSCSTCPTIYPTNAPPDVTIPSKPGGSSSPRIAKKLSLTSTSSISSTSSTPPEAERVASHGALTGKETYLGERERHGTEHTFAPGMGLGDRRSSFGKAGIEPGFGLGERRQSFGKAGVAPPGGFRERRGSISSLSGKEELTDYHQRQKEERLREQEVERLERQRLETILSLCSEIGQAERNGSGPAPNSASAVADLQKINQELEKLKLNDDDDDDTPSVFSDFSAINGSEGTGNLTSPGSENGFYDDAFKVQQRSNGAHRDYRAESPPVSLRAFAPLPAPRTKKTSKALENGTHSQEKDLASSEVEVRHVEEERIQVLNNIEELEQKIKELDNQMEESAREVEVEQALVEAEQESEEAALHQEKVALEGLHNKMEDLETNSKQEKEKDCEVLDTETKRFEDLEFQHLEKESRQDEEKETHIQQLLKEIADYQRSSVTRKERLLTLKKQAAQITQQAQREKESFIKERSNLESMLQREKENLVSLERKYADLTGGRSFSLREHFRMLEERKRSDKEAGSHLSDTLPRKKPPPTLNSQFTCATLGRPFSTKSHQPLVQSSSCGSILPRILSLSKESESRRLHKGSGQPSSRAASQTNVYLDAFGYRDNQAFDTMSVDSSDSLETSISACSPDNVSSASTSNVAKLEEMERLLREAQAEKNRLLEHKEQEMEMRKQALEEERRRREDLEKRLQEETNRRQKLIDREVKMREKQRAQSRPLTRYLPVRKDDFDLRAHIESAGHSTDTCFHLSISEKTCRGYLIKMGGKIKTWKKRWFVFDRNRRTLSYFADKHEAKLKGVIYFQAIEEVYYDHLKNAHKSPNPTLTFSVKTHDRIYYMVAPSPEAMRIWMDVIVTGAEGYTQFMV</sequence>
<keyword evidence="1" id="KW-0488">Methylation</keyword>
<dbReference type="InterPro" id="IPR052212">
    <property type="entry name" value="PH-like_domain"/>
</dbReference>
<comment type="caution">
    <text evidence="9">The sequence shown here is derived from an EMBL/GenBank/DDBJ whole genome shotgun (WGS) entry which is preliminary data.</text>
</comment>
<dbReference type="SUPFAM" id="SSF50729">
    <property type="entry name" value="PH domain-like"/>
    <property type="match status" value="1"/>
</dbReference>
<dbReference type="Pfam" id="PF00169">
    <property type="entry name" value="PH"/>
    <property type="match status" value="1"/>
</dbReference>
<feature type="coiled-coil region" evidence="6">
    <location>
        <begin position="1122"/>
        <end position="1192"/>
    </location>
</feature>
<feature type="coiled-coil region" evidence="6">
    <location>
        <begin position="790"/>
        <end position="977"/>
    </location>
</feature>
<dbReference type="Gene3D" id="2.60.200.20">
    <property type="match status" value="1"/>
</dbReference>
<evidence type="ECO:0000256" key="1">
    <source>
        <dbReference type="ARBA" id="ARBA00022481"/>
    </source>
</evidence>
<feature type="compositionally biased region" description="Low complexity" evidence="7">
    <location>
        <begin position="231"/>
        <end position="247"/>
    </location>
</feature>
<dbReference type="InterPro" id="IPR001849">
    <property type="entry name" value="PH_domain"/>
</dbReference>
<feature type="region of interest" description="Disordered" evidence="7">
    <location>
        <begin position="1"/>
        <end position="32"/>
    </location>
</feature>
<feature type="region of interest" description="Disordered" evidence="7">
    <location>
        <begin position="218"/>
        <end position="324"/>
    </location>
</feature>
<dbReference type="InterPro" id="IPR000253">
    <property type="entry name" value="FHA_dom"/>
</dbReference>
<dbReference type="SMART" id="SM00233">
    <property type="entry name" value="PH"/>
    <property type="match status" value="1"/>
</dbReference>
<evidence type="ECO:0000256" key="2">
    <source>
        <dbReference type="ARBA" id="ARBA00022553"/>
    </source>
</evidence>
<feature type="region of interest" description="Disordered" evidence="7">
    <location>
        <begin position="339"/>
        <end position="422"/>
    </location>
</feature>
<evidence type="ECO:0000256" key="4">
    <source>
        <dbReference type="ARBA" id="ARBA00069090"/>
    </source>
</evidence>
<feature type="compositionally biased region" description="Low complexity" evidence="7">
    <location>
        <begin position="339"/>
        <end position="355"/>
    </location>
</feature>
<dbReference type="FunFam" id="2.60.200.20:FF:000004">
    <property type="entry name" value="pleckstrin homology-like domain family B member 1 isoform X1"/>
    <property type="match status" value="1"/>
</dbReference>
<dbReference type="Pfam" id="PF00498">
    <property type="entry name" value="FHA"/>
    <property type="match status" value="1"/>
</dbReference>
<dbReference type="PANTHER" id="PTHR12156:SF21">
    <property type="entry name" value="PLECKSTRIN HOMOLOGY-LIKE DOMAIN FAMILY B MEMBER 2"/>
    <property type="match status" value="1"/>
</dbReference>
<organism evidence="9 10">
    <name type="scientific">Oryzias melastigma</name>
    <name type="common">Marine medaka</name>
    <dbReference type="NCBI Taxonomy" id="30732"/>
    <lineage>
        <taxon>Eukaryota</taxon>
        <taxon>Metazoa</taxon>
        <taxon>Chordata</taxon>
        <taxon>Craniata</taxon>
        <taxon>Vertebrata</taxon>
        <taxon>Euteleostomi</taxon>
        <taxon>Actinopterygii</taxon>
        <taxon>Neopterygii</taxon>
        <taxon>Teleostei</taxon>
        <taxon>Neoteleostei</taxon>
        <taxon>Acanthomorphata</taxon>
        <taxon>Ovalentaria</taxon>
        <taxon>Atherinomorphae</taxon>
        <taxon>Beloniformes</taxon>
        <taxon>Adrianichthyidae</taxon>
        <taxon>Oryziinae</taxon>
        <taxon>Oryzias</taxon>
    </lineage>
</organism>
<evidence type="ECO:0000256" key="5">
    <source>
        <dbReference type="ARBA" id="ARBA00077655"/>
    </source>
</evidence>
<evidence type="ECO:0000259" key="8">
    <source>
        <dbReference type="PROSITE" id="PS50003"/>
    </source>
</evidence>
<dbReference type="Proteomes" id="UP000646548">
    <property type="component" value="Unassembled WGS sequence"/>
</dbReference>
<feature type="compositionally biased region" description="Polar residues" evidence="7">
    <location>
        <begin position="282"/>
        <end position="301"/>
    </location>
</feature>
<feature type="compositionally biased region" description="Low complexity" evidence="7">
    <location>
        <begin position="519"/>
        <end position="533"/>
    </location>
</feature>
<dbReference type="InterPro" id="IPR011993">
    <property type="entry name" value="PH-like_dom_sf"/>
</dbReference>
<feature type="region of interest" description="Disordered" evidence="7">
    <location>
        <begin position="586"/>
        <end position="637"/>
    </location>
</feature>
<dbReference type="GO" id="GO:0070507">
    <property type="term" value="P:regulation of microtubule cytoskeleton organization"/>
    <property type="evidence" value="ECO:0007669"/>
    <property type="project" value="TreeGrafter"/>
</dbReference>
<dbReference type="CDD" id="cd22713">
    <property type="entry name" value="FHA_PHLB1"/>
    <property type="match status" value="1"/>
</dbReference>
<feature type="compositionally biased region" description="Low complexity" evidence="7">
    <location>
        <begin position="445"/>
        <end position="464"/>
    </location>
</feature>
<dbReference type="GO" id="GO:0045180">
    <property type="term" value="C:basal cortex"/>
    <property type="evidence" value="ECO:0007669"/>
    <property type="project" value="TreeGrafter"/>
</dbReference>
<evidence type="ECO:0000256" key="3">
    <source>
        <dbReference type="ARBA" id="ARBA00023054"/>
    </source>
</evidence>
<feature type="compositionally biased region" description="Polar residues" evidence="7">
    <location>
        <begin position="219"/>
        <end position="230"/>
    </location>
</feature>
<feature type="region of interest" description="Disordered" evidence="7">
    <location>
        <begin position="689"/>
        <end position="787"/>
    </location>
</feature>
<dbReference type="InterPro" id="IPR008984">
    <property type="entry name" value="SMAD_FHA_dom_sf"/>
</dbReference>
<proteinExistence type="predicted"/>
<protein>
    <recommendedName>
        <fullName evidence="4">Pleckstrin homology-like domain family B member 1</fullName>
    </recommendedName>
    <alternativeName>
        <fullName evidence="5">Protein LL5-alpha</fullName>
    </alternativeName>
</protein>
<evidence type="ECO:0000256" key="7">
    <source>
        <dbReference type="SAM" id="MobiDB-lite"/>
    </source>
</evidence>
<keyword evidence="2" id="KW-0597">Phosphoprotein</keyword>
<feature type="compositionally biased region" description="Basic and acidic residues" evidence="7">
    <location>
        <begin position="778"/>
        <end position="787"/>
    </location>
</feature>
<feature type="region of interest" description="Disordered" evidence="7">
    <location>
        <begin position="444"/>
        <end position="556"/>
    </location>
</feature>
<feature type="compositionally biased region" description="Basic and acidic residues" evidence="7">
    <location>
        <begin position="619"/>
        <end position="637"/>
    </location>
</feature>
<feature type="domain" description="PH" evidence="8">
    <location>
        <begin position="1234"/>
        <end position="1337"/>
    </location>
</feature>
<dbReference type="FunFam" id="2.30.29.30:FF:000006">
    <property type="entry name" value="Pleckstrin homology like domain family B member 1"/>
    <property type="match status" value="1"/>
</dbReference>
<feature type="region of interest" description="Disordered" evidence="7">
    <location>
        <begin position="991"/>
        <end position="1020"/>
    </location>
</feature>
<dbReference type="PROSITE" id="PS50003">
    <property type="entry name" value="PH_DOMAIN"/>
    <property type="match status" value="1"/>
</dbReference>
<evidence type="ECO:0000313" key="9">
    <source>
        <dbReference type="EMBL" id="KAF6722932.1"/>
    </source>
</evidence>
<evidence type="ECO:0000256" key="6">
    <source>
        <dbReference type="SAM" id="Coils"/>
    </source>
</evidence>
<evidence type="ECO:0000313" key="10">
    <source>
        <dbReference type="Proteomes" id="UP000646548"/>
    </source>
</evidence>
<feature type="compositionally biased region" description="Polar residues" evidence="7">
    <location>
        <begin position="701"/>
        <end position="723"/>
    </location>
</feature>
<keyword evidence="3 6" id="KW-0175">Coiled coil</keyword>
<dbReference type="EMBL" id="WKFB01000445">
    <property type="protein sequence ID" value="KAF6722932.1"/>
    <property type="molecule type" value="Genomic_DNA"/>
</dbReference>
<reference evidence="9" key="1">
    <citation type="journal article" name="BMC Genomics">
        <title>Long-read sequencing and de novo genome assembly of marine medaka (Oryzias melastigma).</title>
        <authorList>
            <person name="Liang P."/>
            <person name="Saqib H.S.A."/>
            <person name="Ni X."/>
            <person name="Shen Y."/>
        </authorList>
    </citation>
    <scope>NUCLEOTIDE SEQUENCE</scope>
    <source>
        <strain evidence="9">Bigg-433</strain>
    </source>
</reference>
<dbReference type="InterPro" id="IPR037810">
    <property type="entry name" value="PHLDB1/2/3_PH"/>
</dbReference>
<name>A0A834BZL1_ORYME</name>
<accession>A0A834BZL1</accession>